<feature type="compositionally biased region" description="Basic and acidic residues" evidence="1">
    <location>
        <begin position="113"/>
        <end position="122"/>
    </location>
</feature>
<keyword evidence="3" id="KW-1185">Reference proteome</keyword>
<dbReference type="InterPro" id="IPR026185">
    <property type="entry name" value="EPSTI1"/>
</dbReference>
<dbReference type="AlphaFoldDB" id="A0AAV3XU55"/>
<name>A0AAV3XU55_9GAST</name>
<accession>A0AAV3XU55</accession>
<proteinExistence type="predicted"/>
<evidence type="ECO:0000313" key="3">
    <source>
        <dbReference type="Proteomes" id="UP000735302"/>
    </source>
</evidence>
<feature type="compositionally biased region" description="Polar residues" evidence="1">
    <location>
        <begin position="36"/>
        <end position="55"/>
    </location>
</feature>
<feature type="region of interest" description="Disordered" evidence="1">
    <location>
        <begin position="157"/>
        <end position="232"/>
    </location>
</feature>
<dbReference type="EMBL" id="BLXT01000055">
    <property type="protein sequence ID" value="GFN73922.1"/>
    <property type="molecule type" value="Genomic_DNA"/>
</dbReference>
<comment type="caution">
    <text evidence="2">The sequence shown here is derived from an EMBL/GenBank/DDBJ whole genome shotgun (WGS) entry which is preliminary data.</text>
</comment>
<feature type="region of interest" description="Disordered" evidence="1">
    <location>
        <begin position="1"/>
        <end position="128"/>
    </location>
</feature>
<feature type="compositionally biased region" description="Basic and acidic residues" evidence="1">
    <location>
        <begin position="163"/>
        <end position="192"/>
    </location>
</feature>
<reference evidence="2 3" key="1">
    <citation type="journal article" date="2021" name="Elife">
        <title>Chloroplast acquisition without the gene transfer in kleptoplastic sea slugs, Plakobranchus ocellatus.</title>
        <authorList>
            <person name="Maeda T."/>
            <person name="Takahashi S."/>
            <person name="Yoshida T."/>
            <person name="Shimamura S."/>
            <person name="Takaki Y."/>
            <person name="Nagai Y."/>
            <person name="Toyoda A."/>
            <person name="Suzuki Y."/>
            <person name="Arimoto A."/>
            <person name="Ishii H."/>
            <person name="Satoh N."/>
            <person name="Nishiyama T."/>
            <person name="Hasebe M."/>
            <person name="Maruyama T."/>
            <person name="Minagawa J."/>
            <person name="Obokata J."/>
            <person name="Shigenobu S."/>
        </authorList>
    </citation>
    <scope>NUCLEOTIDE SEQUENCE [LARGE SCALE GENOMIC DNA]</scope>
</reference>
<organism evidence="2 3">
    <name type="scientific">Plakobranchus ocellatus</name>
    <dbReference type="NCBI Taxonomy" id="259542"/>
    <lineage>
        <taxon>Eukaryota</taxon>
        <taxon>Metazoa</taxon>
        <taxon>Spiralia</taxon>
        <taxon>Lophotrochozoa</taxon>
        <taxon>Mollusca</taxon>
        <taxon>Gastropoda</taxon>
        <taxon>Heterobranchia</taxon>
        <taxon>Euthyneura</taxon>
        <taxon>Panpulmonata</taxon>
        <taxon>Sacoglossa</taxon>
        <taxon>Placobranchoidea</taxon>
        <taxon>Plakobranchidae</taxon>
        <taxon>Plakobranchus</taxon>
    </lineage>
</organism>
<feature type="compositionally biased region" description="Polar residues" evidence="1">
    <location>
        <begin position="213"/>
        <end position="223"/>
    </location>
</feature>
<dbReference type="PANTHER" id="PTHR22529:SF1">
    <property type="entry name" value="EPITHELIAL-STROMAL INTERACTION PROTEIN 1"/>
    <property type="match status" value="1"/>
</dbReference>
<gene>
    <name evidence="2" type="ORF">PoB_000042800</name>
</gene>
<feature type="compositionally biased region" description="Low complexity" evidence="1">
    <location>
        <begin position="71"/>
        <end position="83"/>
    </location>
</feature>
<dbReference type="PANTHER" id="PTHR22529">
    <property type="entry name" value="EPITHELIAL-STROMAL INTERACTION PROTEIN 1"/>
    <property type="match status" value="1"/>
</dbReference>
<dbReference type="Proteomes" id="UP000735302">
    <property type="component" value="Unassembled WGS sequence"/>
</dbReference>
<protein>
    <submittedName>
        <fullName evidence="2">Epithelial-stromal interaction protein 1-like</fullName>
    </submittedName>
</protein>
<sequence>MSKTFSSNPSRVSRGRGEVRGGVPVSNLMSRGRGVSQRSQAGQIDQMSNFNSSRARGTVIARGKMDPQAPGQGNESQEQQQDGSEGRGQHAGGYTVFSPNEKRRQKVNQMASRETEAYERFKQANATKRYNYVGTVGGGEISEEQVRARQAQKVRAAKFNRQMKQEEQRQKTKKAEEDAIQAKRDEARRKAELNAQRRARVPPAGEVRRNRESFLTQFESRNPSKAAETPPQ</sequence>
<evidence type="ECO:0000313" key="2">
    <source>
        <dbReference type="EMBL" id="GFN73922.1"/>
    </source>
</evidence>
<evidence type="ECO:0000256" key="1">
    <source>
        <dbReference type="SAM" id="MobiDB-lite"/>
    </source>
</evidence>